<dbReference type="AlphaFoldDB" id="A0A6J7VA89"/>
<protein>
    <submittedName>
        <fullName evidence="11">Unannotated protein</fullName>
    </submittedName>
</protein>
<dbReference type="HAMAP" id="MF_01974">
    <property type="entry name" value="MetAP_1"/>
    <property type="match status" value="1"/>
</dbReference>
<organism evidence="11">
    <name type="scientific">freshwater metagenome</name>
    <dbReference type="NCBI Taxonomy" id="449393"/>
    <lineage>
        <taxon>unclassified sequences</taxon>
        <taxon>metagenomes</taxon>
        <taxon>ecological metagenomes</taxon>
    </lineage>
</organism>
<dbReference type="PROSITE" id="PS00680">
    <property type="entry name" value="MAP_1"/>
    <property type="match status" value="1"/>
</dbReference>
<evidence type="ECO:0000259" key="5">
    <source>
        <dbReference type="Pfam" id="PF00557"/>
    </source>
</evidence>
<dbReference type="Pfam" id="PF00557">
    <property type="entry name" value="Peptidase_M24"/>
    <property type="match status" value="1"/>
</dbReference>
<dbReference type="PANTHER" id="PTHR43330:SF27">
    <property type="entry name" value="METHIONINE AMINOPEPTIDASE"/>
    <property type="match status" value="1"/>
</dbReference>
<dbReference type="Gene3D" id="3.90.230.10">
    <property type="entry name" value="Creatinase/methionine aminopeptidase superfamily"/>
    <property type="match status" value="1"/>
</dbReference>
<keyword evidence="4" id="KW-0378">Hydrolase</keyword>
<dbReference type="EMBL" id="CAESAL010000029">
    <property type="protein sequence ID" value="CAB4341151.1"/>
    <property type="molecule type" value="Genomic_DNA"/>
</dbReference>
<dbReference type="EMBL" id="CAFAAD010000023">
    <property type="protein sequence ID" value="CAB4786906.1"/>
    <property type="molecule type" value="Genomic_DNA"/>
</dbReference>
<dbReference type="EMBL" id="CAFBRD010000021">
    <property type="protein sequence ID" value="CAB5075834.1"/>
    <property type="molecule type" value="Genomic_DNA"/>
</dbReference>
<dbReference type="InterPro" id="IPR036005">
    <property type="entry name" value="Creatinase/aminopeptidase-like"/>
</dbReference>
<proteinExistence type="inferred from homology"/>
<dbReference type="EMBL" id="CAEZXY010000017">
    <property type="protein sequence ID" value="CAB4702086.1"/>
    <property type="molecule type" value="Genomic_DNA"/>
</dbReference>
<evidence type="ECO:0000256" key="2">
    <source>
        <dbReference type="ARBA" id="ARBA00022670"/>
    </source>
</evidence>
<evidence type="ECO:0000256" key="4">
    <source>
        <dbReference type="ARBA" id="ARBA00022801"/>
    </source>
</evidence>
<evidence type="ECO:0000313" key="9">
    <source>
        <dbReference type="EMBL" id="CAB4786906.1"/>
    </source>
</evidence>
<feature type="domain" description="Peptidase M24" evidence="5">
    <location>
        <begin position="11"/>
        <end position="236"/>
    </location>
</feature>
<dbReference type="GO" id="GO:0070006">
    <property type="term" value="F:metalloaminopeptidase activity"/>
    <property type="evidence" value="ECO:0007669"/>
    <property type="project" value="InterPro"/>
</dbReference>
<evidence type="ECO:0000256" key="1">
    <source>
        <dbReference type="ARBA" id="ARBA00022438"/>
    </source>
</evidence>
<dbReference type="GO" id="GO:0046872">
    <property type="term" value="F:metal ion binding"/>
    <property type="evidence" value="ECO:0007669"/>
    <property type="project" value="UniProtKB-KW"/>
</dbReference>
<evidence type="ECO:0000313" key="6">
    <source>
        <dbReference type="EMBL" id="CAB4341151.1"/>
    </source>
</evidence>
<dbReference type="NCBIfam" id="TIGR00500">
    <property type="entry name" value="met_pdase_I"/>
    <property type="match status" value="1"/>
</dbReference>
<name>A0A6J7VA89_9ZZZZ</name>
<evidence type="ECO:0000256" key="3">
    <source>
        <dbReference type="ARBA" id="ARBA00022723"/>
    </source>
</evidence>
<keyword evidence="3" id="KW-0479">Metal-binding</keyword>
<dbReference type="InterPro" id="IPR002467">
    <property type="entry name" value="Pept_M24A_MAP1"/>
</dbReference>
<dbReference type="InterPro" id="IPR001714">
    <property type="entry name" value="Pept_M24_MAP"/>
</dbReference>
<dbReference type="CDD" id="cd01086">
    <property type="entry name" value="MetAP1"/>
    <property type="match status" value="1"/>
</dbReference>
<accession>A0A6J7VA89</accession>
<dbReference type="GO" id="GO:0005829">
    <property type="term" value="C:cytosol"/>
    <property type="evidence" value="ECO:0007669"/>
    <property type="project" value="TreeGrafter"/>
</dbReference>
<sequence length="247" mass="25703">MKARTKDELRHMRAAGRVVAEMHEKIRAAIRPGVTTADLDAIGRKVIDSRGASSNFLGYHGFPAVICASPNDVIVHGIPGPIVLNEGDIISVDCGAVVEGWHGDAAFTAGVGEISVEASRLISVTEASLAAGIAAMVDGNTLGDIGAAVQNVVEAAGYSVVRDYVGHGIGRRMHEAPEVPNYGIAGKGGKLKTGMTLAVEPMVTIGEAETFLTEDGWTVLSADGSWAAHFEHTIAIGPNGPEILTRM</sequence>
<evidence type="ECO:0000313" key="11">
    <source>
        <dbReference type="EMBL" id="CAB5075834.1"/>
    </source>
</evidence>
<evidence type="ECO:0000313" key="8">
    <source>
        <dbReference type="EMBL" id="CAB4702086.1"/>
    </source>
</evidence>
<dbReference type="GO" id="GO:0006508">
    <property type="term" value="P:proteolysis"/>
    <property type="evidence" value="ECO:0007669"/>
    <property type="project" value="UniProtKB-KW"/>
</dbReference>
<keyword evidence="1" id="KW-0031">Aminopeptidase</keyword>
<evidence type="ECO:0000313" key="7">
    <source>
        <dbReference type="EMBL" id="CAB4630302.1"/>
    </source>
</evidence>
<dbReference type="EMBL" id="CAEZVC010000099">
    <property type="protein sequence ID" value="CAB4630302.1"/>
    <property type="molecule type" value="Genomic_DNA"/>
</dbReference>
<dbReference type="PRINTS" id="PR00599">
    <property type="entry name" value="MAPEPTIDASE"/>
</dbReference>
<evidence type="ECO:0000313" key="10">
    <source>
        <dbReference type="EMBL" id="CAB4950533.1"/>
    </source>
</evidence>
<dbReference type="SUPFAM" id="SSF55920">
    <property type="entry name" value="Creatinase/aminopeptidase"/>
    <property type="match status" value="1"/>
</dbReference>
<dbReference type="PANTHER" id="PTHR43330">
    <property type="entry name" value="METHIONINE AMINOPEPTIDASE"/>
    <property type="match status" value="1"/>
</dbReference>
<dbReference type="InterPro" id="IPR000994">
    <property type="entry name" value="Pept_M24"/>
</dbReference>
<keyword evidence="2" id="KW-0645">Protease</keyword>
<reference evidence="11" key="1">
    <citation type="submission" date="2020-05" db="EMBL/GenBank/DDBJ databases">
        <authorList>
            <person name="Chiriac C."/>
            <person name="Salcher M."/>
            <person name="Ghai R."/>
            <person name="Kavagutti S V."/>
        </authorList>
    </citation>
    <scope>NUCLEOTIDE SEQUENCE</scope>
</reference>
<gene>
    <name evidence="7" type="ORF">UFOPK1906_01406</name>
    <name evidence="8" type="ORF">UFOPK2624_00604</name>
    <name evidence="9" type="ORF">UFOPK2969_00472</name>
    <name evidence="6" type="ORF">UFOPK3331_00995</name>
    <name evidence="10" type="ORF">UFOPK3785_00805</name>
    <name evidence="11" type="ORF">UFOPK4371_00592</name>
</gene>
<dbReference type="EMBL" id="CAFBNJ010000033">
    <property type="protein sequence ID" value="CAB4950533.1"/>
    <property type="molecule type" value="Genomic_DNA"/>
</dbReference>